<keyword evidence="6" id="KW-1015">Disulfide bond</keyword>
<dbReference type="GO" id="GO:0009617">
    <property type="term" value="P:response to bacterium"/>
    <property type="evidence" value="ECO:0007669"/>
    <property type="project" value="TreeGrafter"/>
</dbReference>
<keyword evidence="11" id="KW-1185">Reference proteome</keyword>
<organism evidence="10 11">
    <name type="scientific">Callorhinchus milii</name>
    <name type="common">Ghost shark</name>
    <dbReference type="NCBI Taxonomy" id="7868"/>
    <lineage>
        <taxon>Eukaryota</taxon>
        <taxon>Metazoa</taxon>
        <taxon>Chordata</taxon>
        <taxon>Craniata</taxon>
        <taxon>Vertebrata</taxon>
        <taxon>Chondrichthyes</taxon>
        <taxon>Holocephali</taxon>
        <taxon>Chimaeriformes</taxon>
        <taxon>Callorhinchidae</taxon>
        <taxon>Callorhinchus</taxon>
    </lineage>
</organism>
<dbReference type="Proteomes" id="UP000314986">
    <property type="component" value="Unassembled WGS sequence"/>
</dbReference>
<dbReference type="InterPro" id="IPR013106">
    <property type="entry name" value="Ig_V-set"/>
</dbReference>
<feature type="domain" description="Immunoglobulin V-set" evidence="9">
    <location>
        <begin position="54"/>
        <end position="127"/>
    </location>
</feature>
<evidence type="ECO:0000256" key="2">
    <source>
        <dbReference type="ARBA" id="ARBA00022475"/>
    </source>
</evidence>
<dbReference type="Pfam" id="PF07686">
    <property type="entry name" value="V-set"/>
    <property type="match status" value="1"/>
</dbReference>
<dbReference type="CDD" id="cd00099">
    <property type="entry name" value="IgV"/>
    <property type="match status" value="1"/>
</dbReference>
<comment type="subcellular location">
    <subcellularLocation>
        <location evidence="1">Cell membrane</location>
    </subcellularLocation>
</comment>
<evidence type="ECO:0000256" key="5">
    <source>
        <dbReference type="ARBA" id="ARBA00023136"/>
    </source>
</evidence>
<proteinExistence type="predicted"/>
<dbReference type="Gene3D" id="2.60.40.10">
    <property type="entry name" value="Immunoglobulins"/>
    <property type="match status" value="1"/>
</dbReference>
<reference evidence="10" key="5">
    <citation type="submission" date="2025-09" db="UniProtKB">
        <authorList>
            <consortium name="Ensembl"/>
        </authorList>
    </citation>
    <scope>IDENTIFICATION</scope>
</reference>
<dbReference type="InterPro" id="IPR052051">
    <property type="entry name" value="TCR_complex_component"/>
</dbReference>
<keyword evidence="4" id="KW-0391">Immunity</keyword>
<evidence type="ECO:0000256" key="4">
    <source>
        <dbReference type="ARBA" id="ARBA00022859"/>
    </source>
</evidence>
<dbReference type="GeneTree" id="ENSGT00970000196778"/>
<protein>
    <recommendedName>
        <fullName evidence="9">Immunoglobulin V-set domain-containing protein</fullName>
    </recommendedName>
</protein>
<dbReference type="GO" id="GO:0005886">
    <property type="term" value="C:plasma membrane"/>
    <property type="evidence" value="ECO:0007669"/>
    <property type="project" value="UniProtKB-SubCell"/>
</dbReference>
<feature type="transmembrane region" description="Helical" evidence="8">
    <location>
        <begin position="17"/>
        <end position="40"/>
    </location>
</feature>
<sequence length="160" mass="18234">MCCALNHSLLTLPLVTFVYLLFLISCSTFYNIIILIINAFDIVLQDIGNQPIAEISVEEGKDVKLSCTLKKISDASSHYWYRQASRNAPVYILYSIAAKDYLSSDFQDRFSSKVNKTNEDFELSIVTLRGLRRTICWSYSLMVRTISSQAGKRMAHRYPG</sequence>
<evidence type="ECO:0000256" key="7">
    <source>
        <dbReference type="ARBA" id="ARBA00023180"/>
    </source>
</evidence>
<evidence type="ECO:0000256" key="1">
    <source>
        <dbReference type="ARBA" id="ARBA00004236"/>
    </source>
</evidence>
<keyword evidence="8" id="KW-1133">Transmembrane helix</keyword>
<dbReference type="PANTHER" id="PTHR19433">
    <property type="entry name" value="T-CELL RECEPTOR ALPHA CHAIN V REGION-RELATED"/>
    <property type="match status" value="1"/>
</dbReference>
<dbReference type="SUPFAM" id="SSF48726">
    <property type="entry name" value="Immunoglobulin"/>
    <property type="match status" value="1"/>
</dbReference>
<reference evidence="11" key="1">
    <citation type="journal article" date="2006" name="Science">
        <title>Ancient noncoding elements conserved in the human genome.</title>
        <authorList>
            <person name="Venkatesh B."/>
            <person name="Kirkness E.F."/>
            <person name="Loh Y.H."/>
            <person name="Halpern A.L."/>
            <person name="Lee A.P."/>
            <person name="Johnson J."/>
            <person name="Dandona N."/>
            <person name="Viswanathan L.D."/>
            <person name="Tay A."/>
            <person name="Venter J.C."/>
            <person name="Strausberg R.L."/>
            <person name="Brenner S."/>
        </authorList>
    </citation>
    <scope>NUCLEOTIDE SEQUENCE [LARGE SCALE GENOMIC DNA]</scope>
</reference>
<evidence type="ECO:0000313" key="10">
    <source>
        <dbReference type="Ensembl" id="ENSCMIP00000004320.1"/>
    </source>
</evidence>
<keyword evidence="7" id="KW-0325">Glycoprotein</keyword>
<reference evidence="11" key="3">
    <citation type="journal article" date="2014" name="Nature">
        <title>Elephant shark genome provides unique insights into gnathostome evolution.</title>
        <authorList>
            <consortium name="International Elephant Shark Genome Sequencing Consortium"/>
            <person name="Venkatesh B."/>
            <person name="Lee A.P."/>
            <person name="Ravi V."/>
            <person name="Maurya A.K."/>
            <person name="Lian M.M."/>
            <person name="Swann J.B."/>
            <person name="Ohta Y."/>
            <person name="Flajnik M.F."/>
            <person name="Sutoh Y."/>
            <person name="Kasahara M."/>
            <person name="Hoon S."/>
            <person name="Gangu V."/>
            <person name="Roy S.W."/>
            <person name="Irimia M."/>
            <person name="Korzh V."/>
            <person name="Kondrychyn I."/>
            <person name="Lim Z.W."/>
            <person name="Tay B.H."/>
            <person name="Tohari S."/>
            <person name="Kong K.W."/>
            <person name="Ho S."/>
            <person name="Lorente-Galdos B."/>
            <person name="Quilez J."/>
            <person name="Marques-Bonet T."/>
            <person name="Raney B.J."/>
            <person name="Ingham P.W."/>
            <person name="Tay A."/>
            <person name="Hillier L.W."/>
            <person name="Minx P."/>
            <person name="Boehm T."/>
            <person name="Wilson R.K."/>
            <person name="Brenner S."/>
            <person name="Warren W.C."/>
        </authorList>
    </citation>
    <scope>NUCLEOTIDE SEQUENCE [LARGE SCALE GENOMIC DNA]</scope>
</reference>
<reference evidence="10" key="4">
    <citation type="submission" date="2025-08" db="UniProtKB">
        <authorList>
            <consortium name="Ensembl"/>
        </authorList>
    </citation>
    <scope>IDENTIFICATION</scope>
</reference>
<dbReference type="AlphaFoldDB" id="A0A4W3GN04"/>
<evidence type="ECO:0000256" key="3">
    <source>
        <dbReference type="ARBA" id="ARBA00022729"/>
    </source>
</evidence>
<dbReference type="PANTHER" id="PTHR19433:SF137">
    <property type="entry name" value="IG-LIKE DOMAIN-CONTAINING PROTEIN"/>
    <property type="match status" value="1"/>
</dbReference>
<keyword evidence="3" id="KW-0732">Signal</keyword>
<dbReference type="Ensembl" id="ENSCMIT00000004481.1">
    <property type="protein sequence ID" value="ENSCMIP00000004320.1"/>
    <property type="gene ID" value="ENSCMIG00000002583.1"/>
</dbReference>
<dbReference type="InterPro" id="IPR013783">
    <property type="entry name" value="Ig-like_fold"/>
</dbReference>
<accession>A0A4W3GN04</accession>
<dbReference type="InParanoid" id="A0A4W3GN04"/>
<evidence type="ECO:0000259" key="9">
    <source>
        <dbReference type="Pfam" id="PF07686"/>
    </source>
</evidence>
<dbReference type="InterPro" id="IPR036179">
    <property type="entry name" value="Ig-like_dom_sf"/>
</dbReference>
<keyword evidence="8" id="KW-0812">Transmembrane</keyword>
<name>A0A4W3GN04_CALMI</name>
<evidence type="ECO:0000256" key="8">
    <source>
        <dbReference type="SAM" id="Phobius"/>
    </source>
</evidence>
<evidence type="ECO:0000256" key="6">
    <source>
        <dbReference type="ARBA" id="ARBA00023157"/>
    </source>
</evidence>
<dbReference type="GO" id="GO:0002376">
    <property type="term" value="P:immune system process"/>
    <property type="evidence" value="ECO:0007669"/>
    <property type="project" value="UniProtKB-KW"/>
</dbReference>
<keyword evidence="5 8" id="KW-0472">Membrane</keyword>
<evidence type="ECO:0000313" key="11">
    <source>
        <dbReference type="Proteomes" id="UP000314986"/>
    </source>
</evidence>
<reference evidence="11" key="2">
    <citation type="journal article" date="2007" name="PLoS Biol.">
        <title>Survey sequencing and comparative analysis of the elephant shark (Callorhinchus milii) genome.</title>
        <authorList>
            <person name="Venkatesh B."/>
            <person name="Kirkness E.F."/>
            <person name="Loh Y.H."/>
            <person name="Halpern A.L."/>
            <person name="Lee A.P."/>
            <person name="Johnson J."/>
            <person name="Dandona N."/>
            <person name="Viswanathan L.D."/>
            <person name="Tay A."/>
            <person name="Venter J.C."/>
            <person name="Strausberg R.L."/>
            <person name="Brenner S."/>
        </authorList>
    </citation>
    <scope>NUCLEOTIDE SEQUENCE [LARGE SCALE GENOMIC DNA]</scope>
</reference>
<keyword evidence="2" id="KW-1003">Cell membrane</keyword>